<evidence type="ECO:0000313" key="1">
    <source>
        <dbReference type="EMBL" id="CAI9975363.1"/>
    </source>
</evidence>
<proteinExistence type="predicted"/>
<gene>
    <name evidence="1" type="ORF">HINF_LOCUS63008</name>
    <name evidence="2" type="ORF">HINF_LOCUS9390</name>
</gene>
<evidence type="ECO:0000313" key="3">
    <source>
        <dbReference type="Proteomes" id="UP001642409"/>
    </source>
</evidence>
<dbReference type="AlphaFoldDB" id="A0AA86RKN2"/>
<organism evidence="1">
    <name type="scientific">Hexamita inflata</name>
    <dbReference type="NCBI Taxonomy" id="28002"/>
    <lineage>
        <taxon>Eukaryota</taxon>
        <taxon>Metamonada</taxon>
        <taxon>Diplomonadida</taxon>
        <taxon>Hexamitidae</taxon>
        <taxon>Hexamitinae</taxon>
        <taxon>Hexamita</taxon>
    </lineage>
</organism>
<reference evidence="2 3" key="2">
    <citation type="submission" date="2024-07" db="EMBL/GenBank/DDBJ databases">
        <authorList>
            <person name="Akdeniz Z."/>
        </authorList>
    </citation>
    <scope>NUCLEOTIDE SEQUENCE [LARGE SCALE GENOMIC DNA]</scope>
</reference>
<reference evidence="1" key="1">
    <citation type="submission" date="2023-06" db="EMBL/GenBank/DDBJ databases">
        <authorList>
            <person name="Kurt Z."/>
        </authorList>
    </citation>
    <scope>NUCLEOTIDE SEQUENCE</scope>
</reference>
<comment type="caution">
    <text evidence="1">The sequence shown here is derived from an EMBL/GenBank/DDBJ whole genome shotgun (WGS) entry which is preliminary data.</text>
</comment>
<protein>
    <submittedName>
        <fullName evidence="2">Hypothetical_protein</fullName>
    </submittedName>
</protein>
<sequence>MSTKSNINIQLAIQAQVKTLVYKINLKTQTMKTKLHQKSVQIIFFGMRAQRNKQFCSIYNKITPTKLLTLLIAFNTQMMISVSQMKSENSTEREQTLNLMNLEMLFQCKFLRVLSCTYIHKLDAGGFPYRSARTKQPCYAPGCLYPSRWLPWLRRCIQNQ</sequence>
<accession>A0AA86RKN2</accession>
<dbReference type="EMBL" id="CATOUU010001169">
    <property type="protein sequence ID" value="CAI9975363.1"/>
    <property type="molecule type" value="Genomic_DNA"/>
</dbReference>
<evidence type="ECO:0000313" key="2">
    <source>
        <dbReference type="EMBL" id="CAL5986404.1"/>
    </source>
</evidence>
<dbReference type="Proteomes" id="UP001642409">
    <property type="component" value="Unassembled WGS sequence"/>
</dbReference>
<dbReference type="EMBL" id="CAXDID020000020">
    <property type="protein sequence ID" value="CAL5986404.1"/>
    <property type="molecule type" value="Genomic_DNA"/>
</dbReference>
<keyword evidence="3" id="KW-1185">Reference proteome</keyword>
<name>A0AA86RKN2_9EUKA</name>